<organism evidence="2 3">
    <name type="scientific">Halomonas flagellata</name>
    <dbReference type="NCBI Taxonomy" id="2920385"/>
    <lineage>
        <taxon>Bacteria</taxon>
        <taxon>Pseudomonadati</taxon>
        <taxon>Pseudomonadota</taxon>
        <taxon>Gammaproteobacteria</taxon>
        <taxon>Oceanospirillales</taxon>
        <taxon>Halomonadaceae</taxon>
        <taxon>Halomonas</taxon>
    </lineage>
</organism>
<dbReference type="RefSeq" id="WP_240567131.1">
    <property type="nucleotide sequence ID" value="NZ_JAKVPY010000003.1"/>
</dbReference>
<sequence>MPKKAAMAPVAPMSQMSQMSSRVKPAFDGNASGYPPHSQQRRGGRMLLPGLTGAYGYLH</sequence>
<evidence type="ECO:0000313" key="2">
    <source>
        <dbReference type="EMBL" id="MCH4562186.1"/>
    </source>
</evidence>
<evidence type="ECO:0000313" key="3">
    <source>
        <dbReference type="Proteomes" id="UP001202117"/>
    </source>
</evidence>
<accession>A0ABS9RQS6</accession>
<reference evidence="2 3" key="1">
    <citation type="submission" date="2022-02" db="EMBL/GenBank/DDBJ databases">
        <title>Halomonas fukangensis sp. nov., a halophilic bacterium isolated from a bulk soil of Kalidium foliatum at Fukang.</title>
        <authorList>
            <person name="Huang Y."/>
        </authorList>
    </citation>
    <scope>NUCLEOTIDE SEQUENCE [LARGE SCALE GENOMIC DNA]</scope>
    <source>
        <strain evidence="2 3">EGI 63088</strain>
    </source>
</reference>
<dbReference type="Proteomes" id="UP001202117">
    <property type="component" value="Unassembled WGS sequence"/>
</dbReference>
<proteinExistence type="predicted"/>
<keyword evidence="3" id="KW-1185">Reference proteome</keyword>
<gene>
    <name evidence="2" type="ORF">MKP05_03460</name>
</gene>
<feature type="compositionally biased region" description="Low complexity" evidence="1">
    <location>
        <begin position="1"/>
        <end position="13"/>
    </location>
</feature>
<protein>
    <submittedName>
        <fullName evidence="2">Uncharacterized protein</fullName>
    </submittedName>
</protein>
<feature type="region of interest" description="Disordered" evidence="1">
    <location>
        <begin position="1"/>
        <end position="46"/>
    </location>
</feature>
<name>A0ABS9RQS6_9GAMM</name>
<dbReference type="EMBL" id="JAKVPY010000003">
    <property type="protein sequence ID" value="MCH4562186.1"/>
    <property type="molecule type" value="Genomic_DNA"/>
</dbReference>
<evidence type="ECO:0000256" key="1">
    <source>
        <dbReference type="SAM" id="MobiDB-lite"/>
    </source>
</evidence>
<comment type="caution">
    <text evidence="2">The sequence shown here is derived from an EMBL/GenBank/DDBJ whole genome shotgun (WGS) entry which is preliminary data.</text>
</comment>